<evidence type="ECO:0000259" key="16">
    <source>
        <dbReference type="SMART" id="SM00385"/>
    </source>
</evidence>
<feature type="compositionally biased region" description="Basic residues" evidence="15">
    <location>
        <begin position="1208"/>
        <end position="1218"/>
    </location>
</feature>
<dbReference type="SUPFAM" id="SSF47954">
    <property type="entry name" value="Cyclin-like"/>
    <property type="match status" value="2"/>
</dbReference>
<dbReference type="InterPro" id="IPR028309">
    <property type="entry name" value="RB_fam"/>
</dbReference>
<evidence type="ECO:0000256" key="6">
    <source>
        <dbReference type="ARBA" id="ARBA00022491"/>
    </source>
</evidence>
<evidence type="ECO:0000313" key="19">
    <source>
        <dbReference type="EMBL" id="CAD7274210.1"/>
    </source>
</evidence>
<dbReference type="PANTHER" id="PTHR13742">
    <property type="entry name" value="RETINOBLASTOMA-ASSOCIATED PROTEIN RB -RELATED"/>
    <property type="match status" value="1"/>
</dbReference>
<keyword evidence="20" id="KW-1185">Reference proteome</keyword>
<feature type="compositionally biased region" description="Low complexity" evidence="15">
    <location>
        <begin position="1481"/>
        <end position="1491"/>
    </location>
</feature>
<dbReference type="OrthoDB" id="844594at2759"/>
<feature type="domain" description="Cyclin-like" evidence="16">
    <location>
        <begin position="647"/>
        <end position="734"/>
    </location>
</feature>
<dbReference type="Pfam" id="PF11934">
    <property type="entry name" value="DUF3452"/>
    <property type="match status" value="1"/>
</dbReference>
<feature type="region of interest" description="Disordered" evidence="15">
    <location>
        <begin position="1763"/>
        <end position="1791"/>
    </location>
</feature>
<feature type="compositionally biased region" description="Polar residues" evidence="15">
    <location>
        <begin position="1367"/>
        <end position="1388"/>
    </location>
</feature>
<feature type="compositionally biased region" description="Polar residues" evidence="15">
    <location>
        <begin position="998"/>
        <end position="1009"/>
    </location>
</feature>
<keyword evidence="10" id="KW-0805">Transcription regulation</keyword>
<dbReference type="Gene3D" id="1.10.472.10">
    <property type="entry name" value="Cyclin-like"/>
    <property type="match status" value="2"/>
</dbReference>
<dbReference type="SMART" id="SM00385">
    <property type="entry name" value="CYCLIN"/>
    <property type="match status" value="1"/>
</dbReference>
<keyword evidence="7" id="KW-0812">Transmembrane</keyword>
<dbReference type="Pfam" id="PF01857">
    <property type="entry name" value="RB_B"/>
    <property type="match status" value="1"/>
</dbReference>
<dbReference type="GO" id="GO:0005667">
    <property type="term" value="C:transcription regulator complex"/>
    <property type="evidence" value="ECO:0007669"/>
    <property type="project" value="TreeGrafter"/>
</dbReference>
<feature type="compositionally biased region" description="Low complexity" evidence="15">
    <location>
        <begin position="1219"/>
        <end position="1248"/>
    </location>
</feature>
<dbReference type="GO" id="GO:0006357">
    <property type="term" value="P:regulation of transcription by RNA polymerase II"/>
    <property type="evidence" value="ECO:0007669"/>
    <property type="project" value="InterPro"/>
</dbReference>
<protein>
    <recommendedName>
        <fullName evidence="21">Retinoblastoma-like protein 1</fullName>
    </recommendedName>
</protein>
<feature type="compositionally biased region" description="Basic residues" evidence="15">
    <location>
        <begin position="1256"/>
        <end position="1265"/>
    </location>
</feature>
<keyword evidence="14" id="KW-0131">Cell cycle</keyword>
<reference evidence="19" key="1">
    <citation type="submission" date="2020-11" db="EMBL/GenBank/DDBJ databases">
        <authorList>
            <person name="Tran Van P."/>
        </authorList>
    </citation>
    <scope>NUCLEOTIDE SEQUENCE</scope>
</reference>
<keyword evidence="11" id="KW-0472">Membrane</keyword>
<evidence type="ECO:0000256" key="9">
    <source>
        <dbReference type="ARBA" id="ARBA00022989"/>
    </source>
</evidence>
<dbReference type="InterPro" id="IPR013763">
    <property type="entry name" value="Cyclin-like_dom"/>
</dbReference>
<evidence type="ECO:0000259" key="18">
    <source>
        <dbReference type="SMART" id="SM01368"/>
    </source>
</evidence>
<dbReference type="PANTHER" id="PTHR13742:SF17">
    <property type="entry name" value="RE32990P-RELATED"/>
    <property type="match status" value="1"/>
</dbReference>
<dbReference type="GO" id="GO:0005634">
    <property type="term" value="C:nucleus"/>
    <property type="evidence" value="ECO:0007669"/>
    <property type="project" value="UniProtKB-SubCell"/>
</dbReference>
<evidence type="ECO:0000256" key="11">
    <source>
        <dbReference type="ARBA" id="ARBA00023136"/>
    </source>
</evidence>
<evidence type="ECO:0000256" key="1">
    <source>
        <dbReference type="ARBA" id="ARBA00004123"/>
    </source>
</evidence>
<feature type="compositionally biased region" description="Basic and acidic residues" evidence="15">
    <location>
        <begin position="1346"/>
        <end position="1357"/>
    </location>
</feature>
<dbReference type="Pfam" id="PF01858">
    <property type="entry name" value="RB_A"/>
    <property type="match status" value="1"/>
</dbReference>
<evidence type="ECO:0000256" key="15">
    <source>
        <dbReference type="SAM" id="MobiDB-lite"/>
    </source>
</evidence>
<evidence type="ECO:0000256" key="8">
    <source>
        <dbReference type="ARBA" id="ARBA00022824"/>
    </source>
</evidence>
<dbReference type="GO" id="GO:0008250">
    <property type="term" value="C:oligosaccharyltransferase complex"/>
    <property type="evidence" value="ECO:0007669"/>
    <property type="project" value="InterPro"/>
</dbReference>
<dbReference type="EMBL" id="CAJPEX010000221">
    <property type="protein sequence ID" value="CAG0914362.1"/>
    <property type="molecule type" value="Genomic_DNA"/>
</dbReference>
<evidence type="ECO:0000256" key="10">
    <source>
        <dbReference type="ARBA" id="ARBA00023015"/>
    </source>
</evidence>
<dbReference type="Pfam" id="PF02109">
    <property type="entry name" value="DAD"/>
    <property type="match status" value="1"/>
</dbReference>
<dbReference type="EMBL" id="OA882258">
    <property type="protein sequence ID" value="CAD7274210.1"/>
    <property type="molecule type" value="Genomic_DNA"/>
</dbReference>
<dbReference type="InterPro" id="IPR036915">
    <property type="entry name" value="Cyclin-like_sf"/>
</dbReference>
<sequence>MLLFYSQGIYDLNNMKTTLKGNEKQSDSGTSALQNQFRSVAKSLKASQNATENAFRAYLDVNSKYVLEGEPMKWLACSLYFHTPNDMKGPHVNSSLSLANLLITFNSSFGGFMKRCENWTAMNSLNAERMFPVLKQQYDAFIVSKLIFRSYDEMFWKMFVPGAEVSDAALSSKLQDSKNARKKQPGELKKPPTSEDVFQFAWGLFSYIRQEEGNCLDIVSSNTLLLVCIEYIIQNVVTAGYTHLLNRNFDMFPREIFDCRDPPALLEQLCNRFNSFFNDARGIRSNGLIARLSILSERETLKLDRSLMGCLNEENIAWNVHGIFAVYYESNEKMRGYDDLQLLRLPRKLSSSLHFGVEPLLDSGAVMYSPRNIVNLTQRRSDSKRTAENVANLQNLLNGLTRSPSDKLLENLTKLSNGCDVSLETKIDQIVQACVAKFREHHGQEISGVEAQETYAIALYYKVLEGLIADEKSRLSDDLLCAVLNETVLHFALVALCFELVLYCTHDVRYAFPWILNSLSLPAFHFFKVIELMIRVEPDLSHLMVSHLKKLEEQILESMAWMDDSPLWEKIYPKGLPLKIPTCADAFLPGQLEEIGRNIVAQYQQIESKTESNGVPETKPDSEPKKSTRNHTSVEIFFRKFYYLAYVRLNCFNELLEMKPGDLVQRTWTCFEHAICNFTQIMRGRHMDQILMCCIYVMCKVTGEELRFEDIMRCYRTQRNAASMIYRSVLIRHPGVPVTPVSEAHAGDRGDIIQFYNEVFVDKLGGFAQTFFGDRSGNTDESLQYLSPRPRLQTAMSPRKRVSKEVRLYVSPYNNRIRPPSQSPGRVQFQLTLDQRLPSKNVKAINDFVQEPFVVAEGGNFDEELSHPFRYELCDFVASKIKSGTMVVSLMSVCGKLHKDYVASTPKRLKIIDAYLLYVLLTGILQFVYCCLVGTFPFNSFLSGFISTVGCFSLAVKEGVHGRRKIKLELKQKTHIVSDRIRIPASKKSTSHPKPAFSETTSNPPSVSTKRVDVGFRLDPFPFPPLPGPGPTPRNSAKLAAAAAAAAEIVERKRKSKTQSEGAGVGSSEDTVTCGEEPPNNSVNLDEEGSGVNGVKPGASATSTVEEESKRIPQEVVESDESSGSSSSRDSSKKSHKIKEHLAGSTSRPKVSQGKKKQLHSARGRKETEETMKKRKSCSPVSSSGGNGGRGGNARRKRRSSSEDQASRRSRGARKRKNASSGSSRSSSSSSSSSTSGSSSTNSSSSSYSDKDSPRKPRSVVRSRVRGGNDRAGPSRNRNYARTKVVKTSPDRKRVESRLPVFPGKTAGFGGNLMKKDEFRMKASSSRTDSRKRARSRSPAYSPDSKFYRDEKDEAKPVAKTFKKLKSSVTMSRFPETNNRDATPPSTKSGNRSGSASPPAPSSVSKRRSLSKETDKSASSSGGGVGRKNRTSGTPPILKSPAPSTEPRKKEGKRAGEKKLGDDKTGVRWNTQGKEKDKAASKSGAGSSRRATLLEMDRESRHGRSKPARSSTSGRRRRSSSGSSSSRSRSQADRLNRRRGKNGNSNNNPNDDDGGIGSGSKSGRVASARSFKSKPSVAAALVSDRDPHARCGGGGGNVPDVCYLGELMVARGNGLQLKFLRPMLWDHDDRSRRWVVHGLPHPSAHFPDFPPYEGEELHRRGRHRGADGGGAGSPYAGLRLRGEHRLLKLPPPPPHAVLAPPPPGGLPSTRLGPGQRTLALPSAANSANAAPRGLRYRMDAGFGDLPGDELGLGLDVLDDRPKSIGRRVKRRESPNMDPVGNDNQDKPQEEDKSAALRWVVHGLPHPSAHFPDFPPYEGEELHRRGRHRGADGGGAGSPYAGLRLRGEHRLLKLPPPPPHAVLAPPPPGGLPSWADPGPVAWERDGRRRLSRLRRGAPKHGGADWREDEKRLRYRMDAGFGDLPGDELGLGLDVLDDRPKSIGRRVKRRESPNMDPVGNDNQDKPQEEDKSAVSRAQEQEPRNLKQLEDVKPNVDVKPDSSCLPDSAVAKDEPDSDIKPAVAEKQSAGADESDNEGVVGMGIGVEEEEWETIDFEEISDEELTANEDEREDACDEKKPAIADVDWSELLNDTRKRPGGVQENGDHDVSRISVKRRLAPGRLFAEIGVSAKFASASLIAEIKAACLAAAIEDAEVEGENSDENSKPESFEFLSPIASFHSMKLRELKIRKKLFNFGRSKQGLSALKDFQIRRFLTKAPDMNDYLWTSSLMNVTRGSQPDAFQEAVQLYRARNC</sequence>
<feature type="compositionally biased region" description="Basic and acidic residues" evidence="15">
    <location>
        <begin position="1446"/>
        <end position="1466"/>
    </location>
</feature>
<feature type="region of interest" description="Disordered" evidence="15">
    <location>
        <begin position="1940"/>
        <end position="2074"/>
    </location>
</feature>
<comment type="subcellular location">
    <subcellularLocation>
        <location evidence="2">Endoplasmic reticulum membrane</location>
        <topology evidence="2">Multi-pass membrane protein</topology>
    </subcellularLocation>
    <subcellularLocation>
        <location evidence="1">Nucleus</location>
    </subcellularLocation>
</comment>
<feature type="compositionally biased region" description="Basic and acidic residues" evidence="15">
    <location>
        <begin position="1960"/>
        <end position="1997"/>
    </location>
</feature>
<dbReference type="GO" id="GO:2000134">
    <property type="term" value="P:negative regulation of G1/S transition of mitotic cell cycle"/>
    <property type="evidence" value="ECO:0007669"/>
    <property type="project" value="TreeGrafter"/>
</dbReference>
<evidence type="ECO:0000256" key="7">
    <source>
        <dbReference type="ARBA" id="ARBA00022692"/>
    </source>
</evidence>
<comment type="pathway">
    <text evidence="3">Protein modification; protein glycosylation.</text>
</comment>
<evidence type="ECO:0000259" key="17">
    <source>
        <dbReference type="SMART" id="SM01367"/>
    </source>
</evidence>
<feature type="domain" description="Retinoblastoma-associated protein A-box" evidence="18">
    <location>
        <begin position="381"/>
        <end position="571"/>
    </location>
</feature>
<organism evidence="19">
    <name type="scientific">Notodromas monacha</name>
    <dbReference type="NCBI Taxonomy" id="399045"/>
    <lineage>
        <taxon>Eukaryota</taxon>
        <taxon>Metazoa</taxon>
        <taxon>Ecdysozoa</taxon>
        <taxon>Arthropoda</taxon>
        <taxon>Crustacea</taxon>
        <taxon>Oligostraca</taxon>
        <taxon>Ostracoda</taxon>
        <taxon>Podocopa</taxon>
        <taxon>Podocopida</taxon>
        <taxon>Cypridocopina</taxon>
        <taxon>Cypridoidea</taxon>
        <taxon>Cyprididae</taxon>
        <taxon>Notodromas</taxon>
    </lineage>
</organism>
<proteinExistence type="inferred from homology"/>
<evidence type="ECO:0000256" key="14">
    <source>
        <dbReference type="ARBA" id="ARBA00023306"/>
    </source>
</evidence>
<feature type="region of interest" description="Disordered" evidence="15">
    <location>
        <begin position="981"/>
        <end position="1578"/>
    </location>
</feature>
<evidence type="ECO:0000313" key="20">
    <source>
        <dbReference type="Proteomes" id="UP000678499"/>
    </source>
</evidence>
<evidence type="ECO:0000256" key="13">
    <source>
        <dbReference type="ARBA" id="ARBA00023242"/>
    </source>
</evidence>
<evidence type="ECO:0000256" key="12">
    <source>
        <dbReference type="ARBA" id="ARBA00023163"/>
    </source>
</evidence>
<dbReference type="GO" id="GO:0000977">
    <property type="term" value="F:RNA polymerase II transcription regulatory region sequence-specific DNA binding"/>
    <property type="evidence" value="ECO:0007669"/>
    <property type="project" value="TreeGrafter"/>
</dbReference>
<evidence type="ECO:0008006" key="21">
    <source>
        <dbReference type="Google" id="ProtNLM"/>
    </source>
</evidence>
<dbReference type="SMART" id="SM01368">
    <property type="entry name" value="RB_A"/>
    <property type="match status" value="1"/>
</dbReference>
<dbReference type="Gene3D" id="1.10.472.140">
    <property type="match status" value="1"/>
</dbReference>
<feature type="compositionally biased region" description="Pro residues" evidence="15">
    <location>
        <begin position="1021"/>
        <end position="1032"/>
    </location>
</feature>
<feature type="compositionally biased region" description="Basic residues" evidence="15">
    <location>
        <begin position="1153"/>
        <end position="1163"/>
    </location>
</feature>
<evidence type="ECO:0000256" key="4">
    <source>
        <dbReference type="ARBA" id="ARBA00009386"/>
    </source>
</evidence>
<dbReference type="InterPro" id="IPR002720">
    <property type="entry name" value="RB_A"/>
</dbReference>
<feature type="region of interest" description="Disordered" evidence="15">
    <location>
        <begin position="608"/>
        <end position="628"/>
    </location>
</feature>
<evidence type="ECO:0000256" key="5">
    <source>
        <dbReference type="ARBA" id="ARBA00009475"/>
    </source>
</evidence>
<comment type="similarity">
    <text evidence="5">Belongs to the retinoblastoma protein (RB) family.</text>
</comment>
<accession>A0A7R9G9M1</accession>
<feature type="compositionally biased region" description="Basic and acidic residues" evidence="15">
    <location>
        <begin position="2007"/>
        <end position="2016"/>
    </location>
</feature>
<dbReference type="InterPro" id="IPR002719">
    <property type="entry name" value="RB_B"/>
</dbReference>
<feature type="compositionally biased region" description="Acidic residues" evidence="15">
    <location>
        <begin position="2043"/>
        <end position="2072"/>
    </location>
</feature>
<comment type="similarity">
    <text evidence="4">Belongs to the DAD/OST2 family.</text>
</comment>
<feature type="domain" description="Retinoblastoma-associated protein N-terminal" evidence="17">
    <location>
        <begin position="85"/>
        <end position="235"/>
    </location>
</feature>
<dbReference type="SMART" id="SM01367">
    <property type="entry name" value="DUF3452"/>
    <property type="match status" value="1"/>
</dbReference>
<evidence type="ECO:0000256" key="2">
    <source>
        <dbReference type="ARBA" id="ARBA00004477"/>
    </source>
</evidence>
<dbReference type="InterPro" id="IPR024599">
    <property type="entry name" value="RB_N"/>
</dbReference>
<keyword evidence="9" id="KW-1133">Transmembrane helix</keyword>
<dbReference type="UniPathway" id="UPA00378"/>
<evidence type="ECO:0000256" key="3">
    <source>
        <dbReference type="ARBA" id="ARBA00004922"/>
    </source>
</evidence>
<keyword evidence="12" id="KW-0804">Transcription</keyword>
<feature type="compositionally biased region" description="Low complexity" evidence="15">
    <location>
        <begin position="1520"/>
        <end position="1529"/>
    </location>
</feature>
<gene>
    <name evidence="19" type="ORF">NMOB1V02_LOCUS2060</name>
</gene>
<dbReference type="InterPro" id="IPR003038">
    <property type="entry name" value="DAD/Ost2"/>
</dbReference>
<dbReference type="GO" id="GO:0030154">
    <property type="term" value="P:cell differentiation"/>
    <property type="evidence" value="ECO:0007669"/>
    <property type="project" value="TreeGrafter"/>
</dbReference>
<keyword evidence="8" id="KW-0256">Endoplasmic reticulum</keyword>
<dbReference type="GO" id="GO:0000785">
    <property type="term" value="C:chromatin"/>
    <property type="evidence" value="ECO:0007669"/>
    <property type="project" value="TreeGrafter"/>
</dbReference>
<name>A0A7R9G9M1_9CRUS</name>
<dbReference type="Proteomes" id="UP000678499">
    <property type="component" value="Unassembled WGS sequence"/>
</dbReference>
<keyword evidence="6" id="KW-0678">Repressor</keyword>
<keyword evidence="13" id="KW-0539">Nucleus</keyword>